<dbReference type="GO" id="GO:0000149">
    <property type="term" value="F:SNARE binding"/>
    <property type="evidence" value="ECO:0007669"/>
    <property type="project" value="TreeGrafter"/>
</dbReference>
<dbReference type="SUPFAM" id="SSF47661">
    <property type="entry name" value="t-snare proteins"/>
    <property type="match status" value="1"/>
</dbReference>
<keyword evidence="3" id="KW-0813">Transport</keyword>
<evidence type="ECO:0000259" key="10">
    <source>
        <dbReference type="PROSITE" id="PS50192"/>
    </source>
</evidence>
<dbReference type="InterPro" id="IPR045242">
    <property type="entry name" value="Syntaxin"/>
</dbReference>
<evidence type="ECO:0000313" key="11">
    <source>
        <dbReference type="EMBL" id="KRX02082.1"/>
    </source>
</evidence>
<dbReference type="FunCoup" id="A0A0V0QIL4">
    <property type="interactions" value="434"/>
</dbReference>
<keyword evidence="6" id="KW-0175">Coiled coil</keyword>
<dbReference type="PROSITE" id="PS50192">
    <property type="entry name" value="T_SNARE"/>
    <property type="match status" value="1"/>
</dbReference>
<dbReference type="GO" id="GO:0006906">
    <property type="term" value="P:vesicle fusion"/>
    <property type="evidence" value="ECO:0007669"/>
    <property type="project" value="TreeGrafter"/>
</dbReference>
<dbReference type="EMBL" id="LDAU01000158">
    <property type="protein sequence ID" value="KRX02082.1"/>
    <property type="molecule type" value="Genomic_DNA"/>
</dbReference>
<dbReference type="GO" id="GO:0000139">
    <property type="term" value="C:Golgi membrane"/>
    <property type="evidence" value="ECO:0007669"/>
    <property type="project" value="TreeGrafter"/>
</dbReference>
<evidence type="ECO:0000256" key="2">
    <source>
        <dbReference type="ARBA" id="ARBA00009063"/>
    </source>
</evidence>
<dbReference type="GO" id="GO:0048278">
    <property type="term" value="P:vesicle docking"/>
    <property type="evidence" value="ECO:0007669"/>
    <property type="project" value="TreeGrafter"/>
</dbReference>
<evidence type="ECO:0000256" key="8">
    <source>
        <dbReference type="SAM" id="MobiDB-lite"/>
    </source>
</evidence>
<keyword evidence="5 9" id="KW-1133">Transmembrane helix</keyword>
<dbReference type="GO" id="GO:0006888">
    <property type="term" value="P:endoplasmic reticulum to Golgi vesicle-mediated transport"/>
    <property type="evidence" value="ECO:0007669"/>
    <property type="project" value="TreeGrafter"/>
</dbReference>
<dbReference type="Proteomes" id="UP000054937">
    <property type="component" value="Unassembled WGS sequence"/>
</dbReference>
<dbReference type="GO" id="GO:0031201">
    <property type="term" value="C:SNARE complex"/>
    <property type="evidence" value="ECO:0007669"/>
    <property type="project" value="TreeGrafter"/>
</dbReference>
<dbReference type="OMA" id="NTPSQQM"/>
<keyword evidence="12" id="KW-1185">Reference proteome</keyword>
<feature type="transmembrane region" description="Helical" evidence="9">
    <location>
        <begin position="290"/>
        <end position="308"/>
    </location>
</feature>
<evidence type="ECO:0000256" key="1">
    <source>
        <dbReference type="ARBA" id="ARBA00004211"/>
    </source>
</evidence>
<keyword evidence="7 9" id="KW-0472">Membrane</keyword>
<comment type="similarity">
    <text evidence="2">Belongs to the syntaxin family.</text>
</comment>
<feature type="domain" description="T-SNARE coiled-coil homology" evidence="10">
    <location>
        <begin position="218"/>
        <end position="280"/>
    </location>
</feature>
<dbReference type="GO" id="GO:0005484">
    <property type="term" value="F:SNAP receptor activity"/>
    <property type="evidence" value="ECO:0007669"/>
    <property type="project" value="TreeGrafter"/>
</dbReference>
<evidence type="ECO:0000313" key="12">
    <source>
        <dbReference type="Proteomes" id="UP000054937"/>
    </source>
</evidence>
<evidence type="ECO:0000256" key="9">
    <source>
        <dbReference type="SAM" id="Phobius"/>
    </source>
</evidence>
<dbReference type="InParanoid" id="A0A0V0QIL4"/>
<dbReference type="Pfam" id="PF05739">
    <property type="entry name" value="SNARE"/>
    <property type="match status" value="1"/>
</dbReference>
<dbReference type="Gene3D" id="1.20.58.70">
    <property type="match status" value="1"/>
</dbReference>
<dbReference type="InterPro" id="IPR000727">
    <property type="entry name" value="T_SNARE_dom"/>
</dbReference>
<proteinExistence type="inferred from homology"/>
<organism evidence="11 12">
    <name type="scientific">Pseudocohnilembus persalinus</name>
    <name type="common">Ciliate</name>
    <dbReference type="NCBI Taxonomy" id="266149"/>
    <lineage>
        <taxon>Eukaryota</taxon>
        <taxon>Sar</taxon>
        <taxon>Alveolata</taxon>
        <taxon>Ciliophora</taxon>
        <taxon>Intramacronucleata</taxon>
        <taxon>Oligohymenophorea</taxon>
        <taxon>Scuticociliatia</taxon>
        <taxon>Philasterida</taxon>
        <taxon>Pseudocohnilembidae</taxon>
        <taxon>Pseudocohnilembus</taxon>
    </lineage>
</organism>
<sequence>MVQTQFAINNPFQQGINQKDVPTYIDLTQQFMKIANNSSSFQLPKPVNNNPNKEFFEQSAVIKKRLEITEERLNEFNKQQRKQGLFDNDEGKLNELLGLIKDNIDFVQKGFNKLASQQQNTSGYTNFQLRKTIVEIIQAQFIDQTQNFKKSIQNRSAILTQNHQKINKISKPQNDGVSRRPAFKNRKQQQQQEEFNNKSLDYDIEGGGEQESMLKNDNRYYQQRKNQMSNISEKLKEIGGMFQTLASKVKLQDIIIERIDKDTESSLNNVQKSKKNLLDAKKKAESTRALMLKIFLILLVFATFYIVFLL</sequence>
<keyword evidence="4 9" id="KW-0812">Transmembrane</keyword>
<protein>
    <submittedName>
        <fullName evidence="11">t-SNARE</fullName>
    </submittedName>
</protein>
<reference evidence="11 12" key="1">
    <citation type="journal article" date="2015" name="Sci. Rep.">
        <title>Genome of the facultative scuticociliatosis pathogen Pseudocohnilembus persalinus provides insight into its virulence through horizontal gene transfer.</title>
        <authorList>
            <person name="Xiong J."/>
            <person name="Wang G."/>
            <person name="Cheng J."/>
            <person name="Tian M."/>
            <person name="Pan X."/>
            <person name="Warren A."/>
            <person name="Jiang C."/>
            <person name="Yuan D."/>
            <person name="Miao W."/>
        </authorList>
    </citation>
    <scope>NUCLEOTIDE SEQUENCE [LARGE SCALE GENOMIC DNA]</scope>
    <source>
        <strain evidence="11">36N120E</strain>
    </source>
</reference>
<dbReference type="SMART" id="SM00397">
    <property type="entry name" value="t_SNARE"/>
    <property type="match status" value="1"/>
</dbReference>
<comment type="subcellular location">
    <subcellularLocation>
        <location evidence="1">Membrane</location>
        <topology evidence="1">Single-pass type IV membrane protein</topology>
    </subcellularLocation>
</comment>
<dbReference type="PANTHER" id="PTHR19957">
    <property type="entry name" value="SYNTAXIN"/>
    <property type="match status" value="1"/>
</dbReference>
<dbReference type="OrthoDB" id="421009at2759"/>
<dbReference type="InterPro" id="IPR010989">
    <property type="entry name" value="SNARE"/>
</dbReference>
<evidence type="ECO:0000256" key="6">
    <source>
        <dbReference type="ARBA" id="ARBA00023054"/>
    </source>
</evidence>
<gene>
    <name evidence="11" type="ORF">PPERSA_03144</name>
</gene>
<dbReference type="PANTHER" id="PTHR19957:SF3">
    <property type="entry name" value="SYNTAXIN-5"/>
    <property type="match status" value="1"/>
</dbReference>
<comment type="caution">
    <text evidence="11">The sequence shown here is derived from an EMBL/GenBank/DDBJ whole genome shotgun (WGS) entry which is preliminary data.</text>
</comment>
<feature type="region of interest" description="Disordered" evidence="8">
    <location>
        <begin position="168"/>
        <end position="208"/>
    </location>
</feature>
<evidence type="ECO:0000256" key="7">
    <source>
        <dbReference type="ARBA" id="ARBA00023136"/>
    </source>
</evidence>
<evidence type="ECO:0000256" key="4">
    <source>
        <dbReference type="ARBA" id="ARBA00022692"/>
    </source>
</evidence>
<accession>A0A0V0QIL4</accession>
<dbReference type="GO" id="GO:0006886">
    <property type="term" value="P:intracellular protein transport"/>
    <property type="evidence" value="ECO:0007669"/>
    <property type="project" value="TreeGrafter"/>
</dbReference>
<name>A0A0V0QIL4_PSEPJ</name>
<evidence type="ECO:0000256" key="5">
    <source>
        <dbReference type="ARBA" id="ARBA00022989"/>
    </source>
</evidence>
<evidence type="ECO:0000256" key="3">
    <source>
        <dbReference type="ARBA" id="ARBA00022448"/>
    </source>
</evidence>
<dbReference type="AlphaFoldDB" id="A0A0V0QIL4"/>